<feature type="region of interest" description="Disordered" evidence="1">
    <location>
        <begin position="1"/>
        <end position="25"/>
    </location>
</feature>
<proteinExistence type="predicted"/>
<accession>A0ABY8UPW6</accession>
<evidence type="ECO:0000256" key="1">
    <source>
        <dbReference type="SAM" id="MobiDB-lite"/>
    </source>
</evidence>
<reference evidence="2 3" key="1">
    <citation type="submission" date="2023-05" db="EMBL/GenBank/DDBJ databases">
        <title>A 100% complete, gapless, phased diploid assembly of the Scenedesmus obliquus UTEX 3031 genome.</title>
        <authorList>
            <person name="Biondi T.C."/>
            <person name="Hanschen E.R."/>
            <person name="Kwon T."/>
            <person name="Eng W."/>
            <person name="Kruse C.P.S."/>
            <person name="Koehler S.I."/>
            <person name="Kunde Y."/>
            <person name="Gleasner C.D."/>
            <person name="You Mak K.T."/>
            <person name="Polle J."/>
            <person name="Hovde B.T."/>
            <person name="Starkenburg S.R."/>
        </authorList>
    </citation>
    <scope>NUCLEOTIDE SEQUENCE [LARGE SCALE GENOMIC DNA]</scope>
    <source>
        <strain evidence="2 3">DOE0152z</strain>
    </source>
</reference>
<name>A0ABY8UPW6_TETOB</name>
<dbReference type="Proteomes" id="UP001244341">
    <property type="component" value="Chromosome 14b"/>
</dbReference>
<evidence type="ECO:0000313" key="2">
    <source>
        <dbReference type="EMBL" id="WIA22321.1"/>
    </source>
</evidence>
<dbReference type="EMBL" id="CP126221">
    <property type="protein sequence ID" value="WIA22321.1"/>
    <property type="molecule type" value="Genomic_DNA"/>
</dbReference>
<sequence>MIRQLNPREVKQLDLPPTRPPPNTPSGWDFCGWDCLQQVKVLVGEKGETKGVYEMEAVFKPLQGVTSIMMVWLFENLHRDAVYAVDGKTYPMYLIFHGVDHLFHTAEPADKVDVGTVFSWNEIPLTGCLHNRLNEIPLTGCLHNRLSASQPWSCPRSRTGYLRSDPVQAWGTKFHTKVNMTITRFDSSGIEFIAQEKNPFFGGSSNTRTIVNTRHTWTETSSGLVLKTQQAVGLMEEGSDSSFDTSLIAPVTNLIIKEQYLDKAVNVPKGNITAAAWMAALHYSQEYGNLPKWLPQMYSGRTRR</sequence>
<feature type="compositionally biased region" description="Basic and acidic residues" evidence="1">
    <location>
        <begin position="1"/>
        <end position="12"/>
    </location>
</feature>
<organism evidence="2 3">
    <name type="scientific">Tetradesmus obliquus</name>
    <name type="common">Green alga</name>
    <name type="synonym">Acutodesmus obliquus</name>
    <dbReference type="NCBI Taxonomy" id="3088"/>
    <lineage>
        <taxon>Eukaryota</taxon>
        <taxon>Viridiplantae</taxon>
        <taxon>Chlorophyta</taxon>
        <taxon>core chlorophytes</taxon>
        <taxon>Chlorophyceae</taxon>
        <taxon>CS clade</taxon>
        <taxon>Sphaeropleales</taxon>
        <taxon>Scenedesmaceae</taxon>
        <taxon>Tetradesmus</taxon>
    </lineage>
</organism>
<evidence type="ECO:0000313" key="3">
    <source>
        <dbReference type="Proteomes" id="UP001244341"/>
    </source>
</evidence>
<keyword evidence="3" id="KW-1185">Reference proteome</keyword>
<protein>
    <submittedName>
        <fullName evidence="2">Uncharacterized protein</fullName>
    </submittedName>
</protein>
<gene>
    <name evidence="2" type="ORF">OEZ85_004636</name>
</gene>